<dbReference type="EMBL" id="JARGEI010000009">
    <property type="protein sequence ID" value="KAJ8726055.1"/>
    <property type="molecule type" value="Genomic_DNA"/>
</dbReference>
<comment type="caution">
    <text evidence="7">The sequence shown here is derived from an EMBL/GenBank/DDBJ whole genome shotgun (WGS) entry which is preliminary data.</text>
</comment>
<evidence type="ECO:0000313" key="9">
    <source>
        <dbReference type="EMBL" id="KAJ8726062.1"/>
    </source>
</evidence>
<dbReference type="AlphaFoldDB" id="A0AAD7YT79"/>
<evidence type="ECO:0000313" key="10">
    <source>
        <dbReference type="Proteomes" id="UP001231518"/>
    </source>
</evidence>
<gene>
    <name evidence="1" type="ORF">PYW07_000752</name>
    <name evidence="2" type="ORF">PYW07_000753</name>
    <name evidence="3" type="ORF">PYW07_000754</name>
    <name evidence="4" type="ORF">PYW07_000755</name>
    <name evidence="5" type="ORF">PYW07_000756</name>
    <name evidence="6" type="ORF">PYW07_000757</name>
    <name evidence="7" type="ORF">PYW07_000758</name>
    <name evidence="8" type="ORF">PYW07_000759</name>
    <name evidence="9" type="ORF">PYW07_000760</name>
</gene>
<dbReference type="EMBL" id="JARGEI010000009">
    <property type="protein sequence ID" value="KAJ8726056.1"/>
    <property type="molecule type" value="Genomic_DNA"/>
</dbReference>
<organism evidence="7 10">
    <name type="scientific">Mythimna separata</name>
    <name type="common">Oriental armyworm</name>
    <name type="synonym">Pseudaletia separata</name>
    <dbReference type="NCBI Taxonomy" id="271217"/>
    <lineage>
        <taxon>Eukaryota</taxon>
        <taxon>Metazoa</taxon>
        <taxon>Ecdysozoa</taxon>
        <taxon>Arthropoda</taxon>
        <taxon>Hexapoda</taxon>
        <taxon>Insecta</taxon>
        <taxon>Pterygota</taxon>
        <taxon>Neoptera</taxon>
        <taxon>Endopterygota</taxon>
        <taxon>Lepidoptera</taxon>
        <taxon>Glossata</taxon>
        <taxon>Ditrysia</taxon>
        <taxon>Noctuoidea</taxon>
        <taxon>Noctuidae</taxon>
        <taxon>Noctuinae</taxon>
        <taxon>Hadenini</taxon>
        <taxon>Mythimna</taxon>
    </lineage>
</organism>
<evidence type="ECO:0000313" key="6">
    <source>
        <dbReference type="EMBL" id="KAJ8726059.1"/>
    </source>
</evidence>
<sequence>MPHYQYRNLLYLAVKEINLNAYTSRTGSARNITYRNLLYLAVKEINLNAYTSRTGSARNITVSTYC</sequence>
<dbReference type="Proteomes" id="UP001231518">
    <property type="component" value="Chromosome 10"/>
</dbReference>
<dbReference type="EMBL" id="JARGEI010000009">
    <property type="protein sequence ID" value="KAJ8726060.1"/>
    <property type="molecule type" value="Genomic_DNA"/>
</dbReference>
<evidence type="ECO:0000313" key="2">
    <source>
        <dbReference type="EMBL" id="KAJ8726055.1"/>
    </source>
</evidence>
<dbReference type="EMBL" id="JARGEI010000009">
    <property type="protein sequence ID" value="KAJ8726058.1"/>
    <property type="molecule type" value="Genomic_DNA"/>
</dbReference>
<evidence type="ECO:0000313" key="3">
    <source>
        <dbReference type="EMBL" id="KAJ8726056.1"/>
    </source>
</evidence>
<name>A0AAD7YT79_MYTSE</name>
<evidence type="ECO:0000313" key="1">
    <source>
        <dbReference type="EMBL" id="KAJ8726054.1"/>
    </source>
</evidence>
<dbReference type="EMBL" id="JARGEI010000009">
    <property type="protein sequence ID" value="KAJ8726057.1"/>
    <property type="molecule type" value="Genomic_DNA"/>
</dbReference>
<keyword evidence="10" id="KW-1185">Reference proteome</keyword>
<protein>
    <submittedName>
        <fullName evidence="7">Uncharacterized protein</fullName>
    </submittedName>
</protein>
<evidence type="ECO:0000313" key="5">
    <source>
        <dbReference type="EMBL" id="KAJ8726058.1"/>
    </source>
</evidence>
<accession>A0AAD7YT79</accession>
<reference evidence="7" key="1">
    <citation type="submission" date="2023-03" db="EMBL/GenBank/DDBJ databases">
        <title>Chromosome-level genomes of two armyworms, Mythimna separata and Mythimna loreyi, provide insights into the biosynthesis and reception of sex pheromones.</title>
        <authorList>
            <person name="Zhao H."/>
        </authorList>
    </citation>
    <scope>NUCLEOTIDE SEQUENCE</scope>
    <source>
        <strain evidence="7">BeijingLab</strain>
        <tissue evidence="7">Pupa</tissue>
    </source>
</reference>
<evidence type="ECO:0000313" key="8">
    <source>
        <dbReference type="EMBL" id="KAJ8726061.1"/>
    </source>
</evidence>
<dbReference type="EMBL" id="JARGEI010000009">
    <property type="protein sequence ID" value="KAJ8726062.1"/>
    <property type="molecule type" value="Genomic_DNA"/>
</dbReference>
<evidence type="ECO:0000313" key="4">
    <source>
        <dbReference type="EMBL" id="KAJ8726057.1"/>
    </source>
</evidence>
<dbReference type="EMBL" id="JARGEI010000009">
    <property type="protein sequence ID" value="KAJ8726054.1"/>
    <property type="molecule type" value="Genomic_DNA"/>
</dbReference>
<evidence type="ECO:0000313" key="7">
    <source>
        <dbReference type="EMBL" id="KAJ8726060.1"/>
    </source>
</evidence>
<dbReference type="EMBL" id="JARGEI010000009">
    <property type="protein sequence ID" value="KAJ8726061.1"/>
    <property type="molecule type" value="Genomic_DNA"/>
</dbReference>
<proteinExistence type="predicted"/>
<dbReference type="EMBL" id="JARGEI010000009">
    <property type="protein sequence ID" value="KAJ8726059.1"/>
    <property type="molecule type" value="Genomic_DNA"/>
</dbReference>